<dbReference type="Proteomes" id="UP001057452">
    <property type="component" value="Chromosome 10"/>
</dbReference>
<sequence length="74" mass="8192">METALRSGRPEEKTRVRGLISVFTSAPSELLDSARMNSRTHSSLVCLIRDTSAPSITGEYRDLRRETKPVTVGT</sequence>
<accession>A0ACB9X0X3</accession>
<dbReference type="EMBL" id="CM043794">
    <property type="protein sequence ID" value="KAI4819457.1"/>
    <property type="molecule type" value="Genomic_DNA"/>
</dbReference>
<organism evidence="1 2">
    <name type="scientific">Chaenocephalus aceratus</name>
    <name type="common">Blackfin icefish</name>
    <name type="synonym">Chaenichthys aceratus</name>
    <dbReference type="NCBI Taxonomy" id="36190"/>
    <lineage>
        <taxon>Eukaryota</taxon>
        <taxon>Metazoa</taxon>
        <taxon>Chordata</taxon>
        <taxon>Craniata</taxon>
        <taxon>Vertebrata</taxon>
        <taxon>Euteleostomi</taxon>
        <taxon>Actinopterygii</taxon>
        <taxon>Neopterygii</taxon>
        <taxon>Teleostei</taxon>
        <taxon>Neoteleostei</taxon>
        <taxon>Acanthomorphata</taxon>
        <taxon>Eupercaria</taxon>
        <taxon>Perciformes</taxon>
        <taxon>Notothenioidei</taxon>
        <taxon>Channichthyidae</taxon>
        <taxon>Chaenocephalus</taxon>
    </lineage>
</organism>
<evidence type="ECO:0000313" key="1">
    <source>
        <dbReference type="EMBL" id="KAI4819457.1"/>
    </source>
</evidence>
<gene>
    <name evidence="1" type="ORF">KUCAC02_004703</name>
</gene>
<protein>
    <submittedName>
        <fullName evidence="1">Uncharacterized protein</fullName>
    </submittedName>
</protein>
<proteinExistence type="predicted"/>
<keyword evidence="2" id="KW-1185">Reference proteome</keyword>
<comment type="caution">
    <text evidence="1">The sequence shown here is derived from an EMBL/GenBank/DDBJ whole genome shotgun (WGS) entry which is preliminary data.</text>
</comment>
<reference evidence="1" key="1">
    <citation type="submission" date="2022-05" db="EMBL/GenBank/DDBJ databases">
        <title>Chromosome-level genome of Chaenocephalus aceratus.</title>
        <authorList>
            <person name="Park H."/>
        </authorList>
    </citation>
    <scope>NUCLEOTIDE SEQUENCE</scope>
    <source>
        <strain evidence="1">KU_202001</strain>
    </source>
</reference>
<evidence type="ECO:0000313" key="2">
    <source>
        <dbReference type="Proteomes" id="UP001057452"/>
    </source>
</evidence>
<name>A0ACB9X0X3_CHAAC</name>